<name>A0A5B8XSH2_9DELT</name>
<organism evidence="2 3">
    <name type="scientific">Microvenator marinus</name>
    <dbReference type="NCBI Taxonomy" id="2600177"/>
    <lineage>
        <taxon>Bacteria</taxon>
        <taxon>Deltaproteobacteria</taxon>
        <taxon>Bradymonadales</taxon>
        <taxon>Microvenatoraceae</taxon>
        <taxon>Microvenator</taxon>
    </lineage>
</organism>
<dbReference type="KEGG" id="bbae:FRD01_14890"/>
<dbReference type="RefSeq" id="WP_146960967.1">
    <property type="nucleotide sequence ID" value="NZ_CP042467.1"/>
</dbReference>
<dbReference type="EMBL" id="CP042467">
    <property type="protein sequence ID" value="QED28494.1"/>
    <property type="molecule type" value="Genomic_DNA"/>
</dbReference>
<dbReference type="OrthoDB" id="369149at2"/>
<sequence>MRNLSWIPLTFMLLAPVSALAADGPELRTRIEVGFLDPMYHTVQFGSDGTNIDYVDEGGQDVLFPFVRPSVEALFGRHRVGFVYQPINLEGEVVTRRDWLIDGLVFPEGTPVDTRYSFPFWRVSYGYDVLSDPEAELELGASLQLRDATITFTSADGSLRRSERDVGPVPILRARLRLPVTESTWFETEVDGFYAPIKYINGGDSDVVGAIVDFNVRYGFQLTEDYDAFLNFRYLGGGAEGTSDSEFGDGFTKNWLHFATVSLGFTYDVL</sequence>
<evidence type="ECO:0000256" key="1">
    <source>
        <dbReference type="SAM" id="SignalP"/>
    </source>
</evidence>
<evidence type="ECO:0000313" key="2">
    <source>
        <dbReference type="EMBL" id="QED28494.1"/>
    </source>
</evidence>
<dbReference type="AlphaFoldDB" id="A0A5B8XSH2"/>
<evidence type="ECO:0008006" key="4">
    <source>
        <dbReference type="Google" id="ProtNLM"/>
    </source>
</evidence>
<keyword evidence="1" id="KW-0732">Signal</keyword>
<accession>A0A5B8XSH2</accession>
<dbReference type="Proteomes" id="UP000321595">
    <property type="component" value="Chromosome"/>
</dbReference>
<keyword evidence="3" id="KW-1185">Reference proteome</keyword>
<protein>
    <recommendedName>
        <fullName evidence="4">MipA/OmpV family protein</fullName>
    </recommendedName>
</protein>
<feature type="chain" id="PRO_5022989341" description="MipA/OmpV family protein" evidence="1">
    <location>
        <begin position="22"/>
        <end position="270"/>
    </location>
</feature>
<proteinExistence type="predicted"/>
<gene>
    <name evidence="2" type="ORF">FRD01_14890</name>
</gene>
<feature type="signal peptide" evidence="1">
    <location>
        <begin position="1"/>
        <end position="21"/>
    </location>
</feature>
<evidence type="ECO:0000313" key="3">
    <source>
        <dbReference type="Proteomes" id="UP000321595"/>
    </source>
</evidence>
<reference evidence="2 3" key="1">
    <citation type="submission" date="2019-08" db="EMBL/GenBank/DDBJ databases">
        <authorList>
            <person name="Liang Q."/>
        </authorList>
    </citation>
    <scope>NUCLEOTIDE SEQUENCE [LARGE SCALE GENOMIC DNA]</scope>
    <source>
        <strain evidence="2 3">V1718</strain>
    </source>
</reference>